<feature type="non-terminal residue" evidence="2">
    <location>
        <position position="1"/>
    </location>
</feature>
<accession>A0A8E2DQF1</accession>
<sequence length="205" mass="22854">GVELLRRETQVTRTSIAADNKATVQAASLHKSTPGHYLLDALHAEVDRARKKHRHMDLTLRWIPGHEGVHGNEVADREAKRAAESKKKSSDPSLLPRILRRKLPSSSSKLKQTHTALLKTKAKALWQGSPRARRLHSVDPSLPNPAYGRMVQDLPRRRSSLLTQLRTGHAPLNEHLHRIGAAPSPRCPKCNAARESVVHFLLVCP</sequence>
<dbReference type="InterPro" id="IPR012337">
    <property type="entry name" value="RNaseH-like_sf"/>
</dbReference>
<dbReference type="SUPFAM" id="SSF53098">
    <property type="entry name" value="Ribonuclease H-like"/>
    <property type="match status" value="1"/>
</dbReference>
<dbReference type="Proteomes" id="UP000250043">
    <property type="component" value="Unassembled WGS sequence"/>
</dbReference>
<dbReference type="InterPro" id="IPR036397">
    <property type="entry name" value="RNaseH_sf"/>
</dbReference>
<organism evidence="2 3">
    <name type="scientific">Obba rivulosa</name>
    <dbReference type="NCBI Taxonomy" id="1052685"/>
    <lineage>
        <taxon>Eukaryota</taxon>
        <taxon>Fungi</taxon>
        <taxon>Dikarya</taxon>
        <taxon>Basidiomycota</taxon>
        <taxon>Agaricomycotina</taxon>
        <taxon>Agaricomycetes</taxon>
        <taxon>Polyporales</taxon>
        <taxon>Gelatoporiaceae</taxon>
        <taxon>Obba</taxon>
    </lineage>
</organism>
<feature type="compositionally biased region" description="Basic and acidic residues" evidence="1">
    <location>
        <begin position="71"/>
        <end position="90"/>
    </location>
</feature>
<reference evidence="2 3" key="1">
    <citation type="submission" date="2016-07" db="EMBL/GenBank/DDBJ databases">
        <title>Draft genome of the white-rot fungus Obba rivulosa 3A-2.</title>
        <authorList>
            <consortium name="DOE Joint Genome Institute"/>
            <person name="Miettinen O."/>
            <person name="Riley R."/>
            <person name="Acob R."/>
            <person name="Barry K."/>
            <person name="Cullen D."/>
            <person name="De Vries R."/>
            <person name="Hainaut M."/>
            <person name="Hatakka A."/>
            <person name="Henrissat B."/>
            <person name="Hilden K."/>
            <person name="Kuo R."/>
            <person name="Labutti K."/>
            <person name="Lipzen A."/>
            <person name="Makela M.R."/>
            <person name="Sandor L."/>
            <person name="Spatafora J.W."/>
            <person name="Grigoriev I.V."/>
            <person name="Hibbett D.S."/>
        </authorList>
    </citation>
    <scope>NUCLEOTIDE SEQUENCE [LARGE SCALE GENOMIC DNA]</scope>
    <source>
        <strain evidence="2 3">3A-2</strain>
    </source>
</reference>
<dbReference type="Gene3D" id="3.30.420.10">
    <property type="entry name" value="Ribonuclease H-like superfamily/Ribonuclease H"/>
    <property type="match status" value="1"/>
</dbReference>
<protein>
    <recommendedName>
        <fullName evidence="4">RNase H type-1 domain-containing protein</fullName>
    </recommendedName>
</protein>
<dbReference type="AlphaFoldDB" id="A0A8E2DQF1"/>
<dbReference type="EMBL" id="KV722349">
    <property type="protein sequence ID" value="OCH93909.1"/>
    <property type="molecule type" value="Genomic_DNA"/>
</dbReference>
<name>A0A8E2DQF1_9APHY</name>
<evidence type="ECO:0000313" key="3">
    <source>
        <dbReference type="Proteomes" id="UP000250043"/>
    </source>
</evidence>
<proteinExistence type="predicted"/>
<feature type="non-terminal residue" evidence="2">
    <location>
        <position position="205"/>
    </location>
</feature>
<keyword evidence="3" id="KW-1185">Reference proteome</keyword>
<gene>
    <name evidence="2" type="ORF">OBBRIDRAFT_709963</name>
</gene>
<feature type="region of interest" description="Disordered" evidence="1">
    <location>
        <begin position="128"/>
        <end position="149"/>
    </location>
</feature>
<feature type="region of interest" description="Disordered" evidence="1">
    <location>
        <begin position="71"/>
        <end position="96"/>
    </location>
</feature>
<evidence type="ECO:0000313" key="2">
    <source>
        <dbReference type="EMBL" id="OCH93909.1"/>
    </source>
</evidence>
<dbReference type="GO" id="GO:0003676">
    <property type="term" value="F:nucleic acid binding"/>
    <property type="evidence" value="ECO:0007669"/>
    <property type="project" value="InterPro"/>
</dbReference>
<evidence type="ECO:0008006" key="4">
    <source>
        <dbReference type="Google" id="ProtNLM"/>
    </source>
</evidence>
<evidence type="ECO:0000256" key="1">
    <source>
        <dbReference type="SAM" id="MobiDB-lite"/>
    </source>
</evidence>
<dbReference type="OrthoDB" id="2747626at2759"/>